<evidence type="ECO:0000256" key="1">
    <source>
        <dbReference type="SAM" id="MobiDB-lite"/>
    </source>
</evidence>
<feature type="region of interest" description="Disordered" evidence="1">
    <location>
        <begin position="20"/>
        <end position="96"/>
    </location>
</feature>
<feature type="compositionally biased region" description="Basic and acidic residues" evidence="1">
    <location>
        <begin position="51"/>
        <end position="70"/>
    </location>
</feature>
<gene>
    <name evidence="2" type="ORF">Taro_005499</name>
</gene>
<keyword evidence="3" id="KW-1185">Reference proteome</keyword>
<feature type="region of interest" description="Disordered" evidence="1">
    <location>
        <begin position="232"/>
        <end position="269"/>
    </location>
</feature>
<sequence>MFSPAPSVSYIQLMVRQNASYNRKRRASREAGPLQPAARGRASRPSPSDGEALRSPRGEDPARATPHEDAIPLADDDYNPTFDGTPSLDVADLPRASPTEQGHALAIIMAGEGVGCPDVTVPIVDGSAVLQAIHNLLTSGLETGLPDCSDLTFVESDERAWPQVLHSAMVISSTTELPTASPPEEGEIPRRTSGESSDTVRLIAELMETSPTAASPPTAGVAGAETTSCDAAVASSLPGTSEPLPGGSLDASARECLHLPEPLSLGTTT</sequence>
<name>A0A843TQ06_COLES</name>
<protein>
    <submittedName>
        <fullName evidence="2">Uncharacterized protein</fullName>
    </submittedName>
</protein>
<reference evidence="2" key="1">
    <citation type="submission" date="2017-07" db="EMBL/GenBank/DDBJ databases">
        <title>Taro Niue Genome Assembly and Annotation.</title>
        <authorList>
            <person name="Atibalentja N."/>
            <person name="Keating K."/>
            <person name="Fields C.J."/>
        </authorList>
    </citation>
    <scope>NUCLEOTIDE SEQUENCE</scope>
    <source>
        <strain evidence="2">Niue_2</strain>
        <tissue evidence="2">Leaf</tissue>
    </source>
</reference>
<accession>A0A843TQ06</accession>
<evidence type="ECO:0000313" key="2">
    <source>
        <dbReference type="EMBL" id="MQL73145.1"/>
    </source>
</evidence>
<proteinExistence type="predicted"/>
<comment type="caution">
    <text evidence="2">The sequence shown here is derived from an EMBL/GenBank/DDBJ whole genome shotgun (WGS) entry which is preliminary data.</text>
</comment>
<feature type="region of interest" description="Disordered" evidence="1">
    <location>
        <begin position="173"/>
        <end position="198"/>
    </location>
</feature>
<dbReference type="Proteomes" id="UP000652761">
    <property type="component" value="Unassembled WGS sequence"/>
</dbReference>
<evidence type="ECO:0000313" key="3">
    <source>
        <dbReference type="Proteomes" id="UP000652761"/>
    </source>
</evidence>
<organism evidence="2 3">
    <name type="scientific">Colocasia esculenta</name>
    <name type="common">Wild taro</name>
    <name type="synonym">Arum esculentum</name>
    <dbReference type="NCBI Taxonomy" id="4460"/>
    <lineage>
        <taxon>Eukaryota</taxon>
        <taxon>Viridiplantae</taxon>
        <taxon>Streptophyta</taxon>
        <taxon>Embryophyta</taxon>
        <taxon>Tracheophyta</taxon>
        <taxon>Spermatophyta</taxon>
        <taxon>Magnoliopsida</taxon>
        <taxon>Liliopsida</taxon>
        <taxon>Araceae</taxon>
        <taxon>Aroideae</taxon>
        <taxon>Colocasieae</taxon>
        <taxon>Colocasia</taxon>
    </lineage>
</organism>
<dbReference type="AlphaFoldDB" id="A0A843TQ06"/>
<dbReference type="EMBL" id="NMUH01000155">
    <property type="protein sequence ID" value="MQL73145.1"/>
    <property type="molecule type" value="Genomic_DNA"/>
</dbReference>